<keyword evidence="7 8" id="KW-0472">Membrane</keyword>
<dbReference type="SUPFAM" id="SSF53474">
    <property type="entry name" value="alpha/beta-Hydrolases"/>
    <property type="match status" value="1"/>
</dbReference>
<evidence type="ECO:0000256" key="7">
    <source>
        <dbReference type="ARBA" id="ARBA00023136"/>
    </source>
</evidence>
<evidence type="ECO:0000256" key="6">
    <source>
        <dbReference type="ARBA" id="ARBA00023128"/>
    </source>
</evidence>
<comment type="similarity">
    <text evidence="4">Belongs to the putative lipase ROG1 family.</text>
</comment>
<name>A0A0D9NI95_METAN</name>
<reference evidence="11" key="1">
    <citation type="journal article" date="2014" name="BMC Genomics">
        <title>The genome sequence of the biocontrol fungus Metarhizium anisopliae and comparative genomics of Metarhizium species.</title>
        <authorList>
            <person name="Pattemore J.A."/>
            <person name="Hane J.K."/>
            <person name="Williams A.H."/>
            <person name="Wilson B.A."/>
            <person name="Stodart B.J."/>
            <person name="Ash G.J."/>
        </authorList>
    </citation>
    <scope>NUCLEOTIDE SEQUENCE [LARGE SCALE GENOMIC DNA]</scope>
    <source>
        <strain evidence="11">BRIP 53293</strain>
    </source>
</reference>
<feature type="domain" description="DUF676" evidence="9">
    <location>
        <begin position="81"/>
        <end position="179"/>
    </location>
</feature>
<evidence type="ECO:0000313" key="11">
    <source>
        <dbReference type="Proteomes" id="UP000054544"/>
    </source>
</evidence>
<keyword evidence="8" id="KW-1133">Transmembrane helix</keyword>
<organism evidence="10 11">
    <name type="scientific">Metarhizium anisopliae BRIP 53293</name>
    <dbReference type="NCBI Taxonomy" id="1291518"/>
    <lineage>
        <taxon>Eukaryota</taxon>
        <taxon>Fungi</taxon>
        <taxon>Dikarya</taxon>
        <taxon>Ascomycota</taxon>
        <taxon>Pezizomycotina</taxon>
        <taxon>Sordariomycetes</taxon>
        <taxon>Hypocreomycetidae</taxon>
        <taxon>Hypocreales</taxon>
        <taxon>Clavicipitaceae</taxon>
        <taxon>Metarhizium</taxon>
    </lineage>
</organism>
<dbReference type="GO" id="GO:0005739">
    <property type="term" value="C:mitochondrion"/>
    <property type="evidence" value="ECO:0007669"/>
    <property type="project" value="UniProtKB-SubCell"/>
</dbReference>
<evidence type="ECO:0000256" key="2">
    <source>
        <dbReference type="ARBA" id="ARBA00004240"/>
    </source>
</evidence>
<evidence type="ECO:0000256" key="8">
    <source>
        <dbReference type="SAM" id="Phobius"/>
    </source>
</evidence>
<dbReference type="InterPro" id="IPR007751">
    <property type="entry name" value="DUF676_lipase-like"/>
</dbReference>
<dbReference type="InterPro" id="IPR029058">
    <property type="entry name" value="AB_hydrolase_fold"/>
</dbReference>
<evidence type="ECO:0000313" key="10">
    <source>
        <dbReference type="EMBL" id="KJK73689.1"/>
    </source>
</evidence>
<dbReference type="Proteomes" id="UP000054544">
    <property type="component" value="Unassembled WGS sequence"/>
</dbReference>
<dbReference type="Gene3D" id="3.40.50.1820">
    <property type="entry name" value="alpha/beta hydrolase"/>
    <property type="match status" value="1"/>
</dbReference>
<comment type="subcellular location">
    <subcellularLocation>
        <location evidence="2">Endoplasmic reticulum</location>
    </subcellularLocation>
    <subcellularLocation>
        <location evidence="3">Membrane</location>
    </subcellularLocation>
    <subcellularLocation>
        <location evidence="1">Mitochondrion</location>
    </subcellularLocation>
</comment>
<evidence type="ECO:0000256" key="4">
    <source>
        <dbReference type="ARBA" id="ARBA00007920"/>
    </source>
</evidence>
<keyword evidence="6" id="KW-0496">Mitochondrion</keyword>
<sequence>MKIKSVFPTRQIAAHTIIAAEAGVQPDNTNWLQIIASQEDALVDIIAVHGMNLENKPGHAENAWTDRTTGLNWLTDLLPQRVPKARILAFRYNANILKGASIAGVQEQAKNLLNCIISKRKEYDVRPILFIAHSLGGIIVKEALATAHENNIFSSIRLFTYGIMFLGVPHRGTKLANSYGKILANIARCYYWAPKNSFLESLQEKSEYNDELNTRFNEVIGWYMFYTFCETLPEENPGCVIVQPDSAKLGLEDIYERKFYPNKTHRNICKFATAGDPSWIEFSDTIADAISCAISTYIYSPNAKKRKQMIEQASMSSANGSQRPPVSLTQAIHRGQNALQGLENKDRNGEEEDTSQQGFFSGAQSLAAFLYPFVLLISPLLALGGLSYFIMWLLPSKDTVMTRAENARIEQLEHVTSQEREIQHHDERRDVALQAVQDLRMALQNGRVAGQERNYLVGQEVVASSLLTQLLQGVHIHGIKFQELNEEYKESENRLRLIEQGQTAIASMNDQDAWIYIAQNAEKIKTEQEAKASKNEDDSKDCCVIM</sequence>
<dbReference type="Pfam" id="PF05057">
    <property type="entry name" value="DUF676"/>
    <property type="match status" value="1"/>
</dbReference>
<accession>A0A0D9NI95</accession>
<keyword evidence="8" id="KW-0812">Transmembrane</keyword>
<evidence type="ECO:0000256" key="3">
    <source>
        <dbReference type="ARBA" id="ARBA00004370"/>
    </source>
</evidence>
<dbReference type="AlphaFoldDB" id="A0A0D9NI95"/>
<evidence type="ECO:0000256" key="5">
    <source>
        <dbReference type="ARBA" id="ARBA00022824"/>
    </source>
</evidence>
<keyword evidence="5" id="KW-0256">Endoplasmic reticulum</keyword>
<feature type="transmembrane region" description="Helical" evidence="8">
    <location>
        <begin position="369"/>
        <end position="394"/>
    </location>
</feature>
<evidence type="ECO:0000259" key="9">
    <source>
        <dbReference type="Pfam" id="PF05057"/>
    </source>
</evidence>
<dbReference type="EMBL" id="KE384787">
    <property type="protein sequence ID" value="KJK73689.1"/>
    <property type="molecule type" value="Genomic_DNA"/>
</dbReference>
<dbReference type="InterPro" id="IPR052374">
    <property type="entry name" value="SERAC1"/>
</dbReference>
<dbReference type="GO" id="GO:0005783">
    <property type="term" value="C:endoplasmic reticulum"/>
    <property type="evidence" value="ECO:0007669"/>
    <property type="project" value="UniProtKB-SubCell"/>
</dbReference>
<gene>
    <name evidence="10" type="ORF">H634G_11041</name>
</gene>
<keyword evidence="11" id="KW-1185">Reference proteome</keyword>
<proteinExistence type="inferred from homology"/>
<protein>
    <recommendedName>
        <fullName evidence="9">DUF676 domain-containing protein</fullName>
    </recommendedName>
</protein>
<dbReference type="GO" id="GO:0016020">
    <property type="term" value="C:membrane"/>
    <property type="evidence" value="ECO:0007669"/>
    <property type="project" value="UniProtKB-SubCell"/>
</dbReference>
<dbReference type="PANTHER" id="PTHR48182">
    <property type="entry name" value="PROTEIN SERAC1"/>
    <property type="match status" value="1"/>
</dbReference>
<dbReference type="PANTHER" id="PTHR48182:SF2">
    <property type="entry name" value="PROTEIN SERAC1"/>
    <property type="match status" value="1"/>
</dbReference>
<evidence type="ECO:0000256" key="1">
    <source>
        <dbReference type="ARBA" id="ARBA00004173"/>
    </source>
</evidence>